<keyword evidence="1" id="KW-0663">Pyridoxal phosphate</keyword>
<dbReference type="GO" id="GO:0005737">
    <property type="term" value="C:cytoplasm"/>
    <property type="evidence" value="ECO:0007669"/>
    <property type="project" value="InterPro"/>
</dbReference>
<dbReference type="AlphaFoldDB" id="A0A0A9WPC6"/>
<dbReference type="GO" id="GO:0030170">
    <property type="term" value="F:pyridoxal phosphate binding"/>
    <property type="evidence" value="ECO:0007669"/>
    <property type="project" value="InterPro"/>
</dbReference>
<dbReference type="SUPFAM" id="SSF53383">
    <property type="entry name" value="PLP-dependent transferases"/>
    <property type="match status" value="1"/>
</dbReference>
<evidence type="ECO:0000259" key="2">
    <source>
        <dbReference type="Pfam" id="PF00266"/>
    </source>
</evidence>
<feature type="domain" description="Aminotransferase class V" evidence="2">
    <location>
        <begin position="44"/>
        <end position="149"/>
    </location>
</feature>
<dbReference type="GO" id="GO:0019441">
    <property type="term" value="P:L-tryptophan catabolic process to kynurenine"/>
    <property type="evidence" value="ECO:0007669"/>
    <property type="project" value="TreeGrafter"/>
</dbReference>
<dbReference type="PANTHER" id="PTHR14084:SF0">
    <property type="entry name" value="KYNURENINASE"/>
    <property type="match status" value="1"/>
</dbReference>
<evidence type="ECO:0000256" key="1">
    <source>
        <dbReference type="ARBA" id="ARBA00022898"/>
    </source>
</evidence>
<dbReference type="InterPro" id="IPR000192">
    <property type="entry name" value="Aminotrans_V_dom"/>
</dbReference>
<reference evidence="4" key="3">
    <citation type="journal article" date="2016" name="Gigascience">
        <title>De novo construction of an expanded transcriptome assembly for the western tarnished plant bug, Lygus hesperus.</title>
        <authorList>
            <person name="Tassone E.E."/>
            <person name="Geib S.M."/>
            <person name="Hall B."/>
            <person name="Fabrick J.A."/>
            <person name="Brent C.S."/>
            <person name="Hull J.J."/>
        </authorList>
    </citation>
    <scope>NUCLEOTIDE SEQUENCE</scope>
</reference>
<dbReference type="GO" id="GO:0043420">
    <property type="term" value="P:anthranilate metabolic process"/>
    <property type="evidence" value="ECO:0007669"/>
    <property type="project" value="TreeGrafter"/>
</dbReference>
<name>A0A0A9WPC6_LYGHE</name>
<dbReference type="InterPro" id="IPR010111">
    <property type="entry name" value="Kynureninase"/>
</dbReference>
<dbReference type="Gene3D" id="3.40.640.10">
    <property type="entry name" value="Type I PLP-dependent aspartate aminotransferase-like (Major domain)"/>
    <property type="match status" value="1"/>
</dbReference>
<reference evidence="3" key="1">
    <citation type="journal article" date="2014" name="PLoS ONE">
        <title>Transcriptome-Based Identification of ABC Transporters in the Western Tarnished Plant Bug Lygus hesperus.</title>
        <authorList>
            <person name="Hull J.J."/>
            <person name="Chaney K."/>
            <person name="Geib S.M."/>
            <person name="Fabrick J.A."/>
            <person name="Brent C.S."/>
            <person name="Walsh D."/>
            <person name="Lavine L.C."/>
        </authorList>
    </citation>
    <scope>NUCLEOTIDE SEQUENCE</scope>
</reference>
<dbReference type="EMBL" id="GBHO01035246">
    <property type="protein sequence ID" value="JAG08358.1"/>
    <property type="molecule type" value="Transcribed_RNA"/>
</dbReference>
<dbReference type="Pfam" id="PF00266">
    <property type="entry name" value="Aminotran_5"/>
    <property type="match status" value="1"/>
</dbReference>
<dbReference type="GO" id="GO:0009435">
    <property type="term" value="P:NAD+ biosynthetic process"/>
    <property type="evidence" value="ECO:0007669"/>
    <property type="project" value="InterPro"/>
</dbReference>
<dbReference type="EMBL" id="GDHC01004906">
    <property type="protein sequence ID" value="JAQ13723.1"/>
    <property type="molecule type" value="Transcribed_RNA"/>
</dbReference>
<evidence type="ECO:0000313" key="3">
    <source>
        <dbReference type="EMBL" id="JAG08358.1"/>
    </source>
</evidence>
<evidence type="ECO:0000313" key="4">
    <source>
        <dbReference type="EMBL" id="JAQ13723.1"/>
    </source>
</evidence>
<dbReference type="InterPro" id="IPR015421">
    <property type="entry name" value="PyrdxlP-dep_Trfase_major"/>
</dbReference>
<gene>
    <name evidence="3" type="primary">bna5-1</name>
    <name evidence="3" type="ORF">CM83_11687</name>
    <name evidence="4" type="ORF">g.364</name>
</gene>
<dbReference type="InterPro" id="IPR015424">
    <property type="entry name" value="PyrdxlP-dep_Trfase"/>
</dbReference>
<sequence length="151" mass="16199">MATIVGASESEVVIMNSLTVNLHLLMAAFYKPHGNKRKILMENHGFPSDTHALISQLEVHGFDPATDLICAGATGVEDWNADPSVIANQAIISTIERRSDEIAIVILPAVQFLSGQFFDIANIVKAAHAKHIIVGIDCAHAVGNVPLTLHD</sequence>
<accession>A0A0A9WPC6</accession>
<proteinExistence type="predicted"/>
<reference evidence="3" key="2">
    <citation type="submission" date="2014-07" db="EMBL/GenBank/DDBJ databases">
        <authorList>
            <person name="Hull J."/>
        </authorList>
    </citation>
    <scope>NUCLEOTIDE SEQUENCE</scope>
</reference>
<dbReference type="PANTHER" id="PTHR14084">
    <property type="entry name" value="KYNURENINASE"/>
    <property type="match status" value="1"/>
</dbReference>
<organism evidence="3">
    <name type="scientific">Lygus hesperus</name>
    <name type="common">Western plant bug</name>
    <dbReference type="NCBI Taxonomy" id="30085"/>
    <lineage>
        <taxon>Eukaryota</taxon>
        <taxon>Metazoa</taxon>
        <taxon>Ecdysozoa</taxon>
        <taxon>Arthropoda</taxon>
        <taxon>Hexapoda</taxon>
        <taxon>Insecta</taxon>
        <taxon>Pterygota</taxon>
        <taxon>Neoptera</taxon>
        <taxon>Paraneoptera</taxon>
        <taxon>Hemiptera</taxon>
        <taxon>Heteroptera</taxon>
        <taxon>Panheteroptera</taxon>
        <taxon>Cimicomorpha</taxon>
        <taxon>Miridae</taxon>
        <taxon>Mirini</taxon>
        <taxon>Lygus</taxon>
    </lineage>
</organism>
<protein>
    <submittedName>
        <fullName evidence="3">Kynureninase 1</fullName>
    </submittedName>
</protein>
<dbReference type="GO" id="GO:0030429">
    <property type="term" value="F:kynureninase activity"/>
    <property type="evidence" value="ECO:0007669"/>
    <property type="project" value="InterPro"/>
</dbReference>